<dbReference type="GO" id="GO:0000298">
    <property type="term" value="F:endopolyphosphatase activity"/>
    <property type="evidence" value="ECO:0007669"/>
    <property type="project" value="TreeGrafter"/>
</dbReference>
<gene>
    <name evidence="2" type="ORF">FSP39_025372</name>
</gene>
<feature type="domain" description="Calcineurin-like phosphoesterase" evidence="1">
    <location>
        <begin position="30"/>
        <end position="215"/>
    </location>
</feature>
<dbReference type="AlphaFoldDB" id="A0AA89C258"/>
<dbReference type="InterPro" id="IPR004843">
    <property type="entry name" value="Calcineurin-like_PHP"/>
</dbReference>
<dbReference type="GO" id="GO:0005737">
    <property type="term" value="C:cytoplasm"/>
    <property type="evidence" value="ECO:0007669"/>
    <property type="project" value="TreeGrafter"/>
</dbReference>
<organism evidence="2 3">
    <name type="scientific">Pinctada imbricata</name>
    <name type="common">Atlantic pearl-oyster</name>
    <name type="synonym">Pinctada martensii</name>
    <dbReference type="NCBI Taxonomy" id="66713"/>
    <lineage>
        <taxon>Eukaryota</taxon>
        <taxon>Metazoa</taxon>
        <taxon>Spiralia</taxon>
        <taxon>Lophotrochozoa</taxon>
        <taxon>Mollusca</taxon>
        <taxon>Bivalvia</taxon>
        <taxon>Autobranchia</taxon>
        <taxon>Pteriomorphia</taxon>
        <taxon>Pterioida</taxon>
        <taxon>Pterioidea</taxon>
        <taxon>Pteriidae</taxon>
        <taxon>Pinctada</taxon>
    </lineage>
</organism>
<dbReference type="GO" id="GO:0006798">
    <property type="term" value="P:polyphosphate catabolic process"/>
    <property type="evidence" value="ECO:0007669"/>
    <property type="project" value="TreeGrafter"/>
</dbReference>
<dbReference type="EMBL" id="VSWD01000008">
    <property type="protein sequence ID" value="KAK3096288.1"/>
    <property type="molecule type" value="Genomic_DNA"/>
</dbReference>
<reference evidence="2" key="1">
    <citation type="submission" date="2019-08" db="EMBL/GenBank/DDBJ databases">
        <title>The improved chromosome-level genome for the pearl oyster Pinctada fucata martensii using PacBio sequencing and Hi-C.</title>
        <authorList>
            <person name="Zheng Z."/>
        </authorList>
    </citation>
    <scope>NUCLEOTIDE SEQUENCE</scope>
    <source>
        <strain evidence="2">ZZ-2019</strain>
        <tissue evidence="2">Adductor muscle</tissue>
    </source>
</reference>
<comment type="caution">
    <text evidence="2">The sequence shown here is derived from an EMBL/GenBank/DDBJ whole genome shotgun (WGS) entry which is preliminary data.</text>
</comment>
<dbReference type="PANTHER" id="PTHR42850:SF4">
    <property type="entry name" value="ZINC-DEPENDENT ENDOPOLYPHOSPHATASE"/>
    <property type="match status" value="1"/>
</dbReference>
<dbReference type="CDD" id="cd00144">
    <property type="entry name" value="MPP_PPP_family"/>
    <property type="match status" value="1"/>
</dbReference>
<dbReference type="InterPro" id="IPR029052">
    <property type="entry name" value="Metallo-depent_PP-like"/>
</dbReference>
<dbReference type="Gene3D" id="3.60.21.10">
    <property type="match status" value="1"/>
</dbReference>
<evidence type="ECO:0000313" key="3">
    <source>
        <dbReference type="Proteomes" id="UP001186944"/>
    </source>
</evidence>
<dbReference type="InterPro" id="IPR050126">
    <property type="entry name" value="Ap4A_hydrolase"/>
</dbReference>
<evidence type="ECO:0000259" key="1">
    <source>
        <dbReference type="Pfam" id="PF00149"/>
    </source>
</evidence>
<dbReference type="Pfam" id="PF00149">
    <property type="entry name" value="Metallophos"/>
    <property type="match status" value="1"/>
</dbReference>
<sequence>MSSQVSKYHLPLPAICHMTLDDSLIGDRAILVIGDVHGCKDELVELLKLAKEEERDRDILPIFVGDLLNKGPKSIETMELLRTMDHFAVRGNHEEAVLNQLQNAEEDENYELPAKYDWIKNLTEEDIEYHKNLPYTISIPSLNAIIVHAGLVPGIPIEQQNYTNMICMRNLVPREDGMGYIGREVRDKGEPWASLWPGPQHVYFGHDAVRQFQDYPYATGLDTGCLYGYSLTAIFLNGCKRKIEVRAKKVYRPP</sequence>
<protein>
    <recommendedName>
        <fullName evidence="1">Calcineurin-like phosphoesterase domain-containing protein</fullName>
    </recommendedName>
</protein>
<dbReference type="PANTHER" id="PTHR42850">
    <property type="entry name" value="METALLOPHOSPHOESTERASE"/>
    <property type="match status" value="1"/>
</dbReference>
<dbReference type="GO" id="GO:0016791">
    <property type="term" value="F:phosphatase activity"/>
    <property type="evidence" value="ECO:0007669"/>
    <property type="project" value="TreeGrafter"/>
</dbReference>
<proteinExistence type="predicted"/>
<dbReference type="SUPFAM" id="SSF56300">
    <property type="entry name" value="Metallo-dependent phosphatases"/>
    <property type="match status" value="1"/>
</dbReference>
<evidence type="ECO:0000313" key="2">
    <source>
        <dbReference type="EMBL" id="KAK3096288.1"/>
    </source>
</evidence>
<dbReference type="Proteomes" id="UP001186944">
    <property type="component" value="Unassembled WGS sequence"/>
</dbReference>
<accession>A0AA89C258</accession>
<keyword evidence="3" id="KW-1185">Reference proteome</keyword>
<name>A0AA89C258_PINIB</name>